<dbReference type="InterPro" id="IPR014720">
    <property type="entry name" value="dsRBD_dom"/>
</dbReference>
<dbReference type="PANTHER" id="PTHR11042">
    <property type="entry name" value="EUKARYOTIC TRANSLATION INITIATION FACTOR 2-ALPHA KINASE EIF2-ALPHA KINASE -RELATED"/>
    <property type="match status" value="1"/>
</dbReference>
<dbReference type="Pfam" id="PF00069">
    <property type="entry name" value="Pkinase"/>
    <property type="match status" value="1"/>
</dbReference>
<accession>A0AA88SY56</accession>
<keyword evidence="3" id="KW-0597">Phosphoprotein</keyword>
<keyword evidence="4" id="KW-0808">Transferase</keyword>
<feature type="binding site" evidence="10">
    <location>
        <position position="384"/>
    </location>
    <ligand>
        <name>ATP</name>
        <dbReference type="ChEBI" id="CHEBI:30616"/>
    </ligand>
</feature>
<feature type="domain" description="Protein kinase" evidence="11">
    <location>
        <begin position="355"/>
        <end position="633"/>
    </location>
</feature>
<comment type="similarity">
    <text evidence="8">Belongs to the protein kinase superfamily. Ser/Thr protein kinase family. GCN2 subfamily.</text>
</comment>
<dbReference type="InterPro" id="IPR050339">
    <property type="entry name" value="CC_SR_Kinase"/>
</dbReference>
<feature type="domain" description="DRBM" evidence="12">
    <location>
        <begin position="93"/>
        <end position="165"/>
    </location>
</feature>
<dbReference type="EC" id="2.7.11.1" evidence="1"/>
<evidence type="ECO:0000256" key="10">
    <source>
        <dbReference type="PROSITE-ProRule" id="PRU10141"/>
    </source>
</evidence>
<dbReference type="SUPFAM" id="SSF56112">
    <property type="entry name" value="Protein kinase-like (PK-like)"/>
    <property type="match status" value="1"/>
</dbReference>
<dbReference type="FunFam" id="3.30.200.20:FF:000548">
    <property type="entry name" value="Z-DNA binding protein kinase"/>
    <property type="match status" value="1"/>
</dbReference>
<dbReference type="InterPro" id="IPR044452">
    <property type="entry name" value="EIF2AK2_DSRM_1"/>
</dbReference>
<evidence type="ECO:0000259" key="12">
    <source>
        <dbReference type="PROSITE" id="PS50137"/>
    </source>
</evidence>
<proteinExistence type="inferred from homology"/>
<dbReference type="PROSITE" id="PS50137">
    <property type="entry name" value="DS_RBD"/>
    <property type="match status" value="3"/>
</dbReference>
<dbReference type="PROSITE" id="PS00108">
    <property type="entry name" value="PROTEIN_KINASE_ST"/>
    <property type="match status" value="1"/>
</dbReference>
<name>A0AA88SY56_TACVA</name>
<dbReference type="Proteomes" id="UP001187315">
    <property type="component" value="Unassembled WGS sequence"/>
</dbReference>
<dbReference type="GO" id="GO:0003725">
    <property type="term" value="F:double-stranded RNA binding"/>
    <property type="evidence" value="ECO:0007669"/>
    <property type="project" value="InterPro"/>
</dbReference>
<organism evidence="13 14">
    <name type="scientific">Tachysurus vachellii</name>
    <name type="common">Darkbarbel catfish</name>
    <name type="synonym">Pelteobagrus vachellii</name>
    <dbReference type="NCBI Taxonomy" id="175792"/>
    <lineage>
        <taxon>Eukaryota</taxon>
        <taxon>Metazoa</taxon>
        <taxon>Chordata</taxon>
        <taxon>Craniata</taxon>
        <taxon>Vertebrata</taxon>
        <taxon>Euteleostomi</taxon>
        <taxon>Actinopterygii</taxon>
        <taxon>Neopterygii</taxon>
        <taxon>Teleostei</taxon>
        <taxon>Ostariophysi</taxon>
        <taxon>Siluriformes</taxon>
        <taxon>Bagridae</taxon>
        <taxon>Tachysurus</taxon>
    </lineage>
</organism>
<evidence type="ECO:0000313" key="13">
    <source>
        <dbReference type="EMBL" id="KAK2853065.1"/>
    </source>
</evidence>
<evidence type="ECO:0000256" key="1">
    <source>
        <dbReference type="ARBA" id="ARBA00012513"/>
    </source>
</evidence>
<keyword evidence="7 10" id="KW-0067">ATP-binding</keyword>
<dbReference type="PROSITE" id="PS00107">
    <property type="entry name" value="PROTEIN_KINASE_ATP"/>
    <property type="match status" value="1"/>
</dbReference>
<evidence type="ECO:0000259" key="11">
    <source>
        <dbReference type="PROSITE" id="PS50011"/>
    </source>
</evidence>
<dbReference type="GO" id="GO:0004694">
    <property type="term" value="F:eukaryotic translation initiation factor 2alpha kinase activity"/>
    <property type="evidence" value="ECO:0007669"/>
    <property type="project" value="TreeGrafter"/>
</dbReference>
<dbReference type="GO" id="GO:0005524">
    <property type="term" value="F:ATP binding"/>
    <property type="evidence" value="ECO:0007669"/>
    <property type="project" value="UniProtKB-UniRule"/>
</dbReference>
<evidence type="ECO:0000256" key="7">
    <source>
        <dbReference type="ARBA" id="ARBA00022840"/>
    </source>
</evidence>
<keyword evidence="2" id="KW-0723">Serine/threonine-protein kinase</keyword>
<dbReference type="PANTHER" id="PTHR11042:SF194">
    <property type="entry name" value="DOUBLE-STRANDED RNA ACTIVATED PROTEIN KINASE"/>
    <property type="match status" value="1"/>
</dbReference>
<evidence type="ECO:0000256" key="4">
    <source>
        <dbReference type="ARBA" id="ARBA00022679"/>
    </source>
</evidence>
<dbReference type="InterPro" id="IPR017441">
    <property type="entry name" value="Protein_kinase_ATP_BS"/>
</dbReference>
<dbReference type="Gene3D" id="1.10.510.10">
    <property type="entry name" value="Transferase(Phosphotransferase) domain 1"/>
    <property type="match status" value="1"/>
</dbReference>
<dbReference type="CDD" id="cd19875">
    <property type="entry name" value="DSRM_EIF2AK2-like"/>
    <property type="match status" value="1"/>
</dbReference>
<feature type="domain" description="DRBM" evidence="12">
    <location>
        <begin position="2"/>
        <end position="69"/>
    </location>
</feature>
<dbReference type="Gene3D" id="3.30.160.20">
    <property type="match status" value="3"/>
</dbReference>
<dbReference type="Gene3D" id="3.30.200.20">
    <property type="entry name" value="Phosphorylase Kinase, domain 1"/>
    <property type="match status" value="1"/>
</dbReference>
<dbReference type="SMART" id="SM00220">
    <property type="entry name" value="S_TKc"/>
    <property type="match status" value="1"/>
</dbReference>
<dbReference type="GO" id="GO:0005634">
    <property type="term" value="C:nucleus"/>
    <property type="evidence" value="ECO:0007669"/>
    <property type="project" value="TreeGrafter"/>
</dbReference>
<dbReference type="GO" id="GO:0005737">
    <property type="term" value="C:cytoplasm"/>
    <property type="evidence" value="ECO:0007669"/>
    <property type="project" value="TreeGrafter"/>
</dbReference>
<comment type="caution">
    <text evidence="13">The sequence shown here is derived from an EMBL/GenBank/DDBJ whole genome shotgun (WGS) entry which is preliminary data.</text>
</comment>
<dbReference type="SUPFAM" id="SSF54768">
    <property type="entry name" value="dsRNA-binding domain-like"/>
    <property type="match status" value="3"/>
</dbReference>
<dbReference type="AlphaFoldDB" id="A0AA88SY56"/>
<keyword evidence="6" id="KW-0418">Kinase</keyword>
<evidence type="ECO:0000256" key="8">
    <source>
        <dbReference type="ARBA" id="ARBA00037982"/>
    </source>
</evidence>
<evidence type="ECO:0000256" key="2">
    <source>
        <dbReference type="ARBA" id="ARBA00022527"/>
    </source>
</evidence>
<protein>
    <recommendedName>
        <fullName evidence="1">non-specific serine/threonine protein kinase</fullName>
        <ecNumber evidence="1">2.7.11.1</ecNumber>
    </recommendedName>
</protein>
<evidence type="ECO:0000256" key="6">
    <source>
        <dbReference type="ARBA" id="ARBA00022777"/>
    </source>
</evidence>
<gene>
    <name evidence="13" type="ORF">Q7C36_008266</name>
</gene>
<evidence type="ECO:0000313" key="14">
    <source>
        <dbReference type="Proteomes" id="UP001187315"/>
    </source>
</evidence>
<evidence type="ECO:0000256" key="3">
    <source>
        <dbReference type="ARBA" id="ARBA00022553"/>
    </source>
</evidence>
<keyword evidence="5 10" id="KW-0547">Nucleotide-binding</keyword>
<keyword evidence="9" id="KW-0694">RNA-binding</keyword>
<keyword evidence="14" id="KW-1185">Reference proteome</keyword>
<feature type="domain" description="DRBM" evidence="12">
    <location>
        <begin position="202"/>
        <end position="270"/>
    </location>
</feature>
<dbReference type="InterPro" id="IPR000719">
    <property type="entry name" value="Prot_kinase_dom"/>
</dbReference>
<sequence>MNYVGLLNEFATKKGWVVDFQEETAGPDHIRTFTMRVVINGEVYPEGVGPKKKEAKQNAAKNALAILKKDELDTTETSSESSASVSLKPTQANYICWLNEYSHKQKIPFIANESTKMGPGSNNQICVEYACRYVSGDKKFPVATGNSKKEAKEAAAKLVHESLQVLDVNGNGEENLSIQNLSLHNQQQSTTMDTENTSADVNFIGLLNQYCQKRKLVNGFRAVEKKGPAHVPEFAVRVVINNKEYPEGRGRSMKEARQKAAQLAFNELDDSDLSSQNSSLVSMSVSPYPANSSEWLSSAPVSHVKPKRQLAANFQNSPEFNKKQSNINALKIPTSSIKSPPVSSPTIKSRFLEEFDTISRIGKGGYGRVFKARRKLEDAIYAVKIVTFTEKACREVQALSRLCHANIVRYHSSWTEETEYRDETSDTSSGSHSGSGSEFLYIQMEFCDGETLYRWIDERNDNPEKYATRRLEAADIIKQVLEAVNYIHTHKLFHRDLKPLNIMFGQDGGVKVGDFGLVSKEERDDDGQLLERTQKAGTRSYMSPEQRLRQKNYGRKVDIYAAGLIFFELLWRFGTGSEKQKQWDCIRSRNFPKEFCIKFYFEHKLIERMLCENPAKRPEAIELLTKLDKHPATPASTKHEHRTY</sequence>
<dbReference type="PROSITE" id="PS50011">
    <property type="entry name" value="PROTEIN_KINASE_DOM"/>
    <property type="match status" value="1"/>
</dbReference>
<dbReference type="Pfam" id="PF00035">
    <property type="entry name" value="dsrm"/>
    <property type="match status" value="3"/>
</dbReference>
<dbReference type="EMBL" id="JAVHJS010000007">
    <property type="protein sequence ID" value="KAK2853065.1"/>
    <property type="molecule type" value="Genomic_DNA"/>
</dbReference>
<dbReference type="InterPro" id="IPR008271">
    <property type="entry name" value="Ser/Thr_kinase_AS"/>
</dbReference>
<dbReference type="FunFam" id="1.10.510.10:FF:000251">
    <property type="entry name" value="eukaryotic translation initiation factor 2-alpha kinase 3"/>
    <property type="match status" value="1"/>
</dbReference>
<dbReference type="InterPro" id="IPR011009">
    <property type="entry name" value="Kinase-like_dom_sf"/>
</dbReference>
<reference evidence="13" key="1">
    <citation type="submission" date="2023-08" db="EMBL/GenBank/DDBJ databases">
        <title>Pelteobagrus vachellii genome.</title>
        <authorList>
            <person name="Liu H."/>
        </authorList>
    </citation>
    <scope>NUCLEOTIDE SEQUENCE</scope>
    <source>
        <strain evidence="13">PRFRI_2022a</strain>
        <tissue evidence="13">Muscle</tissue>
    </source>
</reference>
<dbReference type="SMART" id="SM00358">
    <property type="entry name" value="DSRM"/>
    <property type="match status" value="3"/>
</dbReference>
<dbReference type="CDD" id="cd19903">
    <property type="entry name" value="DSRM_EIF2AK2_rpt1"/>
    <property type="match status" value="1"/>
</dbReference>
<evidence type="ECO:0000256" key="9">
    <source>
        <dbReference type="PROSITE-ProRule" id="PRU00266"/>
    </source>
</evidence>
<evidence type="ECO:0000256" key="5">
    <source>
        <dbReference type="ARBA" id="ARBA00022741"/>
    </source>
</evidence>